<sequence length="100" mass="11477">MDSDDIIVALDLSSSSSSPPSLHDLDYRYVTSEDRERKSREYEHSITESFEHQDDEDDLDLHQPTDSNRSLPPHLIPPNTLTPRQQEEAGKTLNDMQLRA</sequence>
<gene>
    <name evidence="2" type="primary">ABSGL_07898.1 scaffold 9181</name>
</gene>
<name>A0A168PC88_ABSGL</name>
<feature type="compositionally biased region" description="Low complexity" evidence="1">
    <location>
        <begin position="12"/>
        <end position="22"/>
    </location>
</feature>
<dbReference type="AlphaFoldDB" id="A0A168PC88"/>
<evidence type="ECO:0000313" key="3">
    <source>
        <dbReference type="Proteomes" id="UP000078561"/>
    </source>
</evidence>
<evidence type="ECO:0000256" key="1">
    <source>
        <dbReference type="SAM" id="MobiDB-lite"/>
    </source>
</evidence>
<feature type="region of interest" description="Disordered" evidence="1">
    <location>
        <begin position="12"/>
        <end position="100"/>
    </location>
</feature>
<evidence type="ECO:0000313" key="2">
    <source>
        <dbReference type="EMBL" id="SAM02135.1"/>
    </source>
</evidence>
<proteinExistence type="predicted"/>
<keyword evidence="3" id="KW-1185">Reference proteome</keyword>
<dbReference type="InParanoid" id="A0A168PC88"/>
<dbReference type="EMBL" id="LT553674">
    <property type="protein sequence ID" value="SAM02135.1"/>
    <property type="molecule type" value="Genomic_DNA"/>
</dbReference>
<feature type="compositionally biased region" description="Basic and acidic residues" evidence="1">
    <location>
        <begin position="23"/>
        <end position="52"/>
    </location>
</feature>
<reference evidence="2" key="1">
    <citation type="submission" date="2016-04" db="EMBL/GenBank/DDBJ databases">
        <authorList>
            <person name="Evans L.H."/>
            <person name="Alamgir A."/>
            <person name="Owens N."/>
            <person name="Weber N.D."/>
            <person name="Virtaneva K."/>
            <person name="Barbian K."/>
            <person name="Babar A."/>
            <person name="Rosenke K."/>
        </authorList>
    </citation>
    <scope>NUCLEOTIDE SEQUENCE [LARGE SCALE GENOMIC DNA]</scope>
    <source>
        <strain evidence="2">CBS 101.48</strain>
    </source>
</reference>
<protein>
    <submittedName>
        <fullName evidence="2">Uncharacterized protein</fullName>
    </submittedName>
</protein>
<dbReference type="Proteomes" id="UP000078561">
    <property type="component" value="Unassembled WGS sequence"/>
</dbReference>
<organism evidence="2">
    <name type="scientific">Absidia glauca</name>
    <name type="common">Pin mould</name>
    <dbReference type="NCBI Taxonomy" id="4829"/>
    <lineage>
        <taxon>Eukaryota</taxon>
        <taxon>Fungi</taxon>
        <taxon>Fungi incertae sedis</taxon>
        <taxon>Mucoromycota</taxon>
        <taxon>Mucoromycotina</taxon>
        <taxon>Mucoromycetes</taxon>
        <taxon>Mucorales</taxon>
        <taxon>Cunninghamellaceae</taxon>
        <taxon>Absidia</taxon>
    </lineage>
</organism>
<accession>A0A168PC88</accession>